<protein>
    <recommendedName>
        <fullName evidence="5">MYND-type domain-containing protein</fullName>
    </recommendedName>
</protein>
<dbReference type="Gene3D" id="3.10.20.90">
    <property type="entry name" value="Phosphatidylinositol 3-kinase Catalytic Subunit, Chain A, domain 1"/>
    <property type="match status" value="1"/>
</dbReference>
<evidence type="ECO:0000313" key="7">
    <source>
        <dbReference type="Proteomes" id="UP000275408"/>
    </source>
</evidence>
<evidence type="ECO:0000256" key="3">
    <source>
        <dbReference type="ARBA" id="ARBA00022833"/>
    </source>
</evidence>
<evidence type="ECO:0000259" key="5">
    <source>
        <dbReference type="PROSITE" id="PS50865"/>
    </source>
</evidence>
<proteinExistence type="predicted"/>
<dbReference type="InterPro" id="IPR002893">
    <property type="entry name" value="Znf_MYND"/>
</dbReference>
<comment type="caution">
    <text evidence="6">The sequence shown here is derived from an EMBL/GenBank/DDBJ whole genome shotgun (WGS) entry which is preliminary data.</text>
</comment>
<dbReference type="Gene3D" id="1.10.8.10">
    <property type="entry name" value="DNA helicase RuvA subunit, C-terminal domain"/>
    <property type="match status" value="1"/>
</dbReference>
<dbReference type="PROSITE" id="PS50865">
    <property type="entry name" value="ZF_MYND_2"/>
    <property type="match status" value="1"/>
</dbReference>
<dbReference type="Proteomes" id="UP000275408">
    <property type="component" value="Unassembled WGS sequence"/>
</dbReference>
<feature type="domain" description="MYND-type" evidence="5">
    <location>
        <begin position="10"/>
        <end position="48"/>
    </location>
</feature>
<dbReference type="InterPro" id="IPR029071">
    <property type="entry name" value="Ubiquitin-like_domsf"/>
</dbReference>
<dbReference type="GO" id="GO:0008270">
    <property type="term" value="F:zinc ion binding"/>
    <property type="evidence" value="ECO:0007669"/>
    <property type="project" value="UniProtKB-KW"/>
</dbReference>
<keyword evidence="7" id="KW-1185">Reference proteome</keyword>
<name>A0A3M6TFW1_POCDA</name>
<evidence type="ECO:0000313" key="6">
    <source>
        <dbReference type="EMBL" id="RMX40287.1"/>
    </source>
</evidence>
<sequence>MADLVIVVVCANCKSKQRFMKRCTACKQEFYCSKECQLLHWPNHKPSCLEFRVNGRKVCTSSTELQTPSLPSSLLSLENSSMAGIANVGDAIQEYSNGLSFNDTIENKADDKNIRERNHGSMKESSNKDVDFSANGTKEHTIKIYIKHNKVKSELMVSLNDNGSSVLQIISDHLSILVSKLKLINKGKIATCDNIKDMLFNKSVFLAFGEIAESEDDLEQSDIDLIVKQLNVDRNLAIKCLRKTGNVVDAIIEIGNI</sequence>
<reference evidence="6 7" key="1">
    <citation type="journal article" date="2018" name="Sci. Rep.">
        <title>Comparative analysis of the Pocillopora damicornis genome highlights role of immune system in coral evolution.</title>
        <authorList>
            <person name="Cunning R."/>
            <person name="Bay R.A."/>
            <person name="Gillette P."/>
            <person name="Baker A.C."/>
            <person name="Traylor-Knowles N."/>
        </authorList>
    </citation>
    <scope>NUCLEOTIDE SEQUENCE [LARGE SCALE GENOMIC DNA]</scope>
    <source>
        <strain evidence="6">RSMAS</strain>
        <tissue evidence="6">Whole animal</tissue>
    </source>
</reference>
<dbReference type="Gene3D" id="6.10.140.2220">
    <property type="match status" value="1"/>
</dbReference>
<dbReference type="Pfam" id="PF01753">
    <property type="entry name" value="zf-MYND"/>
    <property type="match status" value="1"/>
</dbReference>
<dbReference type="SUPFAM" id="SSF54236">
    <property type="entry name" value="Ubiquitin-like"/>
    <property type="match status" value="1"/>
</dbReference>
<dbReference type="OrthoDB" id="3169036at2759"/>
<evidence type="ECO:0000256" key="4">
    <source>
        <dbReference type="PROSITE-ProRule" id="PRU00134"/>
    </source>
</evidence>
<keyword evidence="2 4" id="KW-0863">Zinc-finger</keyword>
<keyword evidence="3" id="KW-0862">Zinc</keyword>
<dbReference type="OMA" id="VKCNKDK"/>
<dbReference type="SUPFAM" id="SSF144232">
    <property type="entry name" value="HIT/MYND zinc finger-like"/>
    <property type="match status" value="1"/>
</dbReference>
<dbReference type="AlphaFoldDB" id="A0A3M6TFW1"/>
<dbReference type="CDD" id="cd14278">
    <property type="entry name" value="UBA_NAC_like"/>
    <property type="match status" value="1"/>
</dbReference>
<organism evidence="6 7">
    <name type="scientific">Pocillopora damicornis</name>
    <name type="common">Cauliflower coral</name>
    <name type="synonym">Millepora damicornis</name>
    <dbReference type="NCBI Taxonomy" id="46731"/>
    <lineage>
        <taxon>Eukaryota</taxon>
        <taxon>Metazoa</taxon>
        <taxon>Cnidaria</taxon>
        <taxon>Anthozoa</taxon>
        <taxon>Hexacorallia</taxon>
        <taxon>Scleractinia</taxon>
        <taxon>Astrocoeniina</taxon>
        <taxon>Pocilloporidae</taxon>
        <taxon>Pocillopora</taxon>
    </lineage>
</organism>
<dbReference type="EMBL" id="RCHS01003667">
    <property type="protein sequence ID" value="RMX40287.1"/>
    <property type="molecule type" value="Genomic_DNA"/>
</dbReference>
<keyword evidence="1" id="KW-0479">Metal-binding</keyword>
<evidence type="ECO:0000256" key="1">
    <source>
        <dbReference type="ARBA" id="ARBA00022723"/>
    </source>
</evidence>
<evidence type="ECO:0000256" key="2">
    <source>
        <dbReference type="ARBA" id="ARBA00022771"/>
    </source>
</evidence>
<accession>A0A3M6TFW1</accession>
<dbReference type="PROSITE" id="PS01360">
    <property type="entry name" value="ZF_MYND_1"/>
    <property type="match status" value="1"/>
</dbReference>
<gene>
    <name evidence="6" type="ORF">pdam_00008677</name>
</gene>